<keyword evidence="2 5" id="KW-0456">Lyase</keyword>
<gene>
    <name evidence="5" type="ORF">SAMN04488069_10216</name>
</gene>
<dbReference type="InterPro" id="IPR008929">
    <property type="entry name" value="Chondroitin_lyas"/>
</dbReference>
<proteinExistence type="predicted"/>
<feature type="domain" description="Alginate lyase" evidence="4">
    <location>
        <begin position="80"/>
        <end position="356"/>
    </location>
</feature>
<evidence type="ECO:0000259" key="4">
    <source>
        <dbReference type="Pfam" id="PF05426"/>
    </source>
</evidence>
<feature type="chain" id="PRO_5011638885" evidence="3">
    <location>
        <begin position="29"/>
        <end position="403"/>
    </location>
</feature>
<organism evidence="5 6">
    <name type="scientific">Hymenobacter psychrophilus</name>
    <dbReference type="NCBI Taxonomy" id="651662"/>
    <lineage>
        <taxon>Bacteria</taxon>
        <taxon>Pseudomonadati</taxon>
        <taxon>Bacteroidota</taxon>
        <taxon>Cytophagia</taxon>
        <taxon>Cytophagales</taxon>
        <taxon>Hymenobacteraceae</taxon>
        <taxon>Hymenobacter</taxon>
    </lineage>
</organism>
<evidence type="ECO:0000256" key="2">
    <source>
        <dbReference type="ARBA" id="ARBA00023239"/>
    </source>
</evidence>
<evidence type="ECO:0000256" key="3">
    <source>
        <dbReference type="SAM" id="SignalP"/>
    </source>
</evidence>
<evidence type="ECO:0000256" key="1">
    <source>
        <dbReference type="ARBA" id="ARBA00022729"/>
    </source>
</evidence>
<dbReference type="AlphaFoldDB" id="A0A1H3CLP2"/>
<reference evidence="6" key="1">
    <citation type="submission" date="2016-10" db="EMBL/GenBank/DDBJ databases">
        <authorList>
            <person name="Varghese N."/>
            <person name="Submissions S."/>
        </authorList>
    </citation>
    <scope>NUCLEOTIDE SEQUENCE [LARGE SCALE GENOMIC DNA]</scope>
    <source>
        <strain evidence="6">CGMCC 1.8975</strain>
    </source>
</reference>
<dbReference type="OrthoDB" id="7210452at2"/>
<name>A0A1H3CLP2_9BACT</name>
<feature type="signal peptide" evidence="3">
    <location>
        <begin position="1"/>
        <end position="28"/>
    </location>
</feature>
<keyword evidence="6" id="KW-1185">Reference proteome</keyword>
<dbReference type="GO" id="GO:0042597">
    <property type="term" value="C:periplasmic space"/>
    <property type="evidence" value="ECO:0007669"/>
    <property type="project" value="InterPro"/>
</dbReference>
<dbReference type="GO" id="GO:0016829">
    <property type="term" value="F:lyase activity"/>
    <property type="evidence" value="ECO:0007669"/>
    <property type="project" value="UniProtKB-KW"/>
</dbReference>
<dbReference type="SUPFAM" id="SSF48230">
    <property type="entry name" value="Chondroitin AC/alginate lyase"/>
    <property type="match status" value="1"/>
</dbReference>
<evidence type="ECO:0000313" key="6">
    <source>
        <dbReference type="Proteomes" id="UP000199249"/>
    </source>
</evidence>
<dbReference type="Proteomes" id="UP000199249">
    <property type="component" value="Unassembled WGS sequence"/>
</dbReference>
<dbReference type="STRING" id="651662.SAMN04488069_10216"/>
<dbReference type="InterPro" id="IPR008397">
    <property type="entry name" value="Alginate_lyase_dom"/>
</dbReference>
<protein>
    <submittedName>
        <fullName evidence="5">Alginate lyase</fullName>
    </submittedName>
</protein>
<accession>A0A1H3CLP2</accession>
<dbReference type="Pfam" id="PF05426">
    <property type="entry name" value="Alginate_lyase"/>
    <property type="match status" value="1"/>
</dbReference>
<keyword evidence="1 3" id="KW-0732">Signal</keyword>
<sequence length="403" mass="44819">MADVMRGLRFYLLLLLLSSLWAAPTAGAAPGLPRLLLLDSAALATFKVAYQQGQPAVVGPVKALLAEADQALTKAPDPITGKPQLPPSGNKHDYLSQAPYWWADPSKPDGKPYLRKDGLRNPESRDMRDDARLTRVCHEARLLGLAYYFSGKEAYAAHAARQLRVFFLDPATRMNPNLNYGQGIPGTATGRGFGIIETRHLTDIPDALALLHGSRAADNKLTEELRGWFRQFTVWLTTSPIGLQERGSENNHGTYYDLQVVDFARFTGDEALARTTLQTQTLPRIGVQFAPDGAQPLELERTRPWNYTSMNLEGWVKLAVLAQPLGLDLWHYRTSDGRGLEPAVAWFASYLLGQRQFELTDVTPVSNRTLLAIYDRAGPHYPALPVAQVFARYPQEVRTPWSL</sequence>
<dbReference type="EMBL" id="FNOV01000002">
    <property type="protein sequence ID" value="SDX54349.1"/>
    <property type="molecule type" value="Genomic_DNA"/>
</dbReference>
<evidence type="ECO:0000313" key="5">
    <source>
        <dbReference type="EMBL" id="SDX54349.1"/>
    </source>
</evidence>
<dbReference type="Gene3D" id="1.50.10.100">
    <property type="entry name" value="Chondroitin AC/alginate lyase"/>
    <property type="match status" value="1"/>
</dbReference>